<dbReference type="RefSeq" id="WP_046550986.1">
    <property type="nucleotide sequence ID" value="NZ_CP011308.1"/>
</dbReference>
<feature type="chain" id="PRO_5031019893" description="DUF5086 domain-containing protein" evidence="2">
    <location>
        <begin position="23"/>
        <end position="166"/>
    </location>
</feature>
<evidence type="ECO:0000256" key="1">
    <source>
        <dbReference type="SAM" id="MobiDB-lite"/>
    </source>
</evidence>
<reference evidence="4" key="2">
    <citation type="journal article" date="2017" name="Stand. Genomic Sci.">
        <title>Complete genome sequence of the sulfur-oxidizing chemolithoautotrophic Sulfurovum lithotrophicum 42BKTT.</title>
        <authorList>
            <person name="Jeon W."/>
            <person name="Priscilla L."/>
            <person name="Park G."/>
            <person name="Lee H."/>
            <person name="Lee N."/>
            <person name="Lee D."/>
            <person name="Kwon H."/>
            <person name="Ahn I."/>
            <person name="Lee C."/>
            <person name="Lee H."/>
            <person name="Ahn J."/>
        </authorList>
    </citation>
    <scope>NUCLEOTIDE SEQUENCE [LARGE SCALE GENOMIC DNA]</scope>
    <source>
        <strain evidence="4">ATCC BAA-797 / 42BKT</strain>
    </source>
</reference>
<evidence type="ECO:0000313" key="3">
    <source>
        <dbReference type="EMBL" id="AKF24899.1"/>
    </source>
</evidence>
<feature type="compositionally biased region" description="Basic and acidic residues" evidence="1">
    <location>
        <begin position="156"/>
        <end position="166"/>
    </location>
</feature>
<organism evidence="3 4">
    <name type="scientific">Sulfurovum lithotrophicum</name>
    <dbReference type="NCBI Taxonomy" id="206403"/>
    <lineage>
        <taxon>Bacteria</taxon>
        <taxon>Pseudomonadati</taxon>
        <taxon>Campylobacterota</taxon>
        <taxon>Epsilonproteobacteria</taxon>
        <taxon>Campylobacterales</taxon>
        <taxon>Sulfurovaceae</taxon>
        <taxon>Sulfurovum</taxon>
    </lineage>
</organism>
<proteinExistence type="predicted"/>
<evidence type="ECO:0000313" key="4">
    <source>
        <dbReference type="Proteomes" id="UP000034444"/>
    </source>
</evidence>
<keyword evidence="4" id="KW-1185">Reference proteome</keyword>
<feature type="signal peptide" evidence="2">
    <location>
        <begin position="1"/>
        <end position="22"/>
    </location>
</feature>
<keyword evidence="2" id="KW-0732">Signal</keyword>
<evidence type="ECO:0008006" key="5">
    <source>
        <dbReference type="Google" id="ProtNLM"/>
    </source>
</evidence>
<evidence type="ECO:0000256" key="2">
    <source>
        <dbReference type="SAM" id="SignalP"/>
    </source>
</evidence>
<dbReference type="Proteomes" id="UP000034444">
    <property type="component" value="Chromosome"/>
</dbReference>
<protein>
    <recommendedName>
        <fullName evidence="5">DUF5086 domain-containing protein</fullName>
    </recommendedName>
</protein>
<dbReference type="AlphaFoldDB" id="A0A7U4M115"/>
<dbReference type="KEGG" id="slh:YH65_05470"/>
<dbReference type="Gene3D" id="3.90.70.190">
    <property type="entry name" value="Domain of unknown function (DUF5086)"/>
    <property type="match status" value="1"/>
</dbReference>
<dbReference type="Pfam" id="PF16985">
    <property type="entry name" value="DUF5086"/>
    <property type="match status" value="1"/>
</dbReference>
<sequence length="166" mass="18896">MMQRMKHLIPLIFLLFINSAFCASDVDLRKHKKGIWSIKGTPKKNIWIVIHNLKEAKETGIYHIEVLARGVNDPLWKVEHMIKHMAITQSALASSVLKPLDKGAVYPETFEDAYNYWQEQNSGKGGFVCTSRLSDCMQEILHNNVNSANSKNHTTAKGEKKNFGDR</sequence>
<dbReference type="OrthoDB" id="7064516at2"/>
<name>A0A7U4M115_9BACT</name>
<accession>A0A7U4M115</accession>
<gene>
    <name evidence="3" type="ORF">YH65_05470</name>
</gene>
<dbReference type="EMBL" id="CP011308">
    <property type="protein sequence ID" value="AKF24899.1"/>
    <property type="molecule type" value="Genomic_DNA"/>
</dbReference>
<dbReference type="InterPro" id="IPR044935">
    <property type="entry name" value="DUF5086_sf"/>
</dbReference>
<dbReference type="InterPro" id="IPR031561">
    <property type="entry name" value="DUF5086"/>
</dbReference>
<feature type="region of interest" description="Disordered" evidence="1">
    <location>
        <begin position="147"/>
        <end position="166"/>
    </location>
</feature>
<reference evidence="3 4" key="1">
    <citation type="submission" date="2015-04" db="EMBL/GenBank/DDBJ databases">
        <title>Complete genome sequence of Sulfurovum lithotrophicum ATCC BAA-797T.</title>
        <authorList>
            <person name="Ahn J."/>
            <person name="Park G."/>
            <person name="Jeon W."/>
            <person name="Jang Y."/>
            <person name="Jang M."/>
            <person name="Lee H."/>
            <person name="Lee H."/>
        </authorList>
    </citation>
    <scope>NUCLEOTIDE SEQUENCE [LARGE SCALE GENOMIC DNA]</scope>
    <source>
        <strain evidence="4">ATCC BAA-797 / 42BKT</strain>
    </source>
</reference>